<dbReference type="EMBL" id="CADCWO010000244">
    <property type="protein sequence ID" value="CAA9589463.1"/>
    <property type="molecule type" value="Genomic_DNA"/>
</dbReference>
<protein>
    <submittedName>
        <fullName evidence="1">Uncharacterized protein</fullName>
    </submittedName>
</protein>
<name>A0A6J4VY42_9CYAN</name>
<sequence>MFHTHRCLSVIAPQNLVKADKPWSSVKDAVKPPENAAFF</sequence>
<gene>
    <name evidence="1" type="ORF">AVDCRST_MAG81-4712</name>
</gene>
<accession>A0A6J4VY42</accession>
<reference evidence="1" key="1">
    <citation type="submission" date="2020-02" db="EMBL/GenBank/DDBJ databases">
        <authorList>
            <person name="Meier V. D."/>
        </authorList>
    </citation>
    <scope>NUCLEOTIDE SEQUENCE</scope>
    <source>
        <strain evidence="1">AVDCRST_MAG81</strain>
    </source>
</reference>
<organism evidence="1">
    <name type="scientific">uncultured Synechococcales cyanobacterium</name>
    <dbReference type="NCBI Taxonomy" id="1936017"/>
    <lineage>
        <taxon>Bacteria</taxon>
        <taxon>Bacillati</taxon>
        <taxon>Cyanobacteriota</taxon>
        <taxon>Cyanophyceae</taxon>
        <taxon>Synechococcales</taxon>
        <taxon>environmental samples</taxon>
    </lineage>
</organism>
<dbReference type="AlphaFoldDB" id="A0A6J4VY42"/>
<proteinExistence type="predicted"/>
<evidence type="ECO:0000313" key="1">
    <source>
        <dbReference type="EMBL" id="CAA9589463.1"/>
    </source>
</evidence>